<name>A0A7J6TVU8_PEROL</name>
<gene>
    <name evidence="3" type="ORF">FOZ62_001563</name>
    <name evidence="2" type="ORF">FOZ63_011531</name>
</gene>
<dbReference type="AlphaFoldDB" id="A0A7J6TVU8"/>
<sequence length="289" mass="31978">MLRLVISTTLFLPAVGTLSLSNFNPETHCGRAYEDVFLHINQNVKNAPELMCAVATKKKPNYVVLSRIKEDDHGFILDRKTDFCATRIGGDGLFRIASVDCDPNGKTRSFNFTYLPGIHRRSSIQMKGAEDAIDLAVPTAIGLSEPAVFMSSDLEGRGVGKVGSKGPWYLMNGDDFVEIPVACPRKKTLGRRILKKFSRSKPDPSVSPNCDPKPGEWLTISVKGEVYHLLFGNIGGFQLVEERFVLMAKRQEQVSLVFSLLRATSPTQLARALAPFEAFHNQQHPTGKK</sequence>
<reference evidence="4 5" key="1">
    <citation type="submission" date="2020-04" db="EMBL/GenBank/DDBJ databases">
        <title>Perkinsus olseni comparative genomics.</title>
        <authorList>
            <person name="Bogema D.R."/>
        </authorList>
    </citation>
    <scope>NUCLEOTIDE SEQUENCE [LARGE SCALE GENOMIC DNA]</scope>
    <source>
        <strain evidence="3">ATCC PRA-205</strain>
        <strain evidence="2 4">ATCC PRA-207</strain>
    </source>
</reference>
<dbReference type="Proteomes" id="UP000574390">
    <property type="component" value="Unassembled WGS sequence"/>
</dbReference>
<dbReference type="EMBL" id="JABANO010028265">
    <property type="protein sequence ID" value="KAF4715428.1"/>
    <property type="molecule type" value="Genomic_DNA"/>
</dbReference>
<feature type="chain" id="PRO_5036205842" evidence="1">
    <location>
        <begin position="20"/>
        <end position="289"/>
    </location>
</feature>
<organism evidence="3 5">
    <name type="scientific">Perkinsus olseni</name>
    <name type="common">Perkinsus atlanticus</name>
    <dbReference type="NCBI Taxonomy" id="32597"/>
    <lineage>
        <taxon>Eukaryota</taxon>
        <taxon>Sar</taxon>
        <taxon>Alveolata</taxon>
        <taxon>Perkinsozoa</taxon>
        <taxon>Perkinsea</taxon>
        <taxon>Perkinsida</taxon>
        <taxon>Perkinsidae</taxon>
        <taxon>Perkinsus</taxon>
    </lineage>
</organism>
<evidence type="ECO:0000256" key="1">
    <source>
        <dbReference type="SAM" id="SignalP"/>
    </source>
</evidence>
<dbReference type="EMBL" id="JABANM010004751">
    <property type="protein sequence ID" value="KAF4748761.1"/>
    <property type="molecule type" value="Genomic_DNA"/>
</dbReference>
<dbReference type="OMA" id="IPIECAP"/>
<accession>A0A7J6TVU8</accession>
<protein>
    <submittedName>
        <fullName evidence="3">Uncharacterized protein</fullName>
    </submittedName>
</protein>
<evidence type="ECO:0000313" key="5">
    <source>
        <dbReference type="Proteomes" id="UP000574390"/>
    </source>
</evidence>
<evidence type="ECO:0000313" key="4">
    <source>
        <dbReference type="Proteomes" id="UP000553632"/>
    </source>
</evidence>
<evidence type="ECO:0000313" key="2">
    <source>
        <dbReference type="EMBL" id="KAF4715428.1"/>
    </source>
</evidence>
<dbReference type="Proteomes" id="UP000553632">
    <property type="component" value="Unassembled WGS sequence"/>
</dbReference>
<keyword evidence="1" id="KW-0732">Signal</keyword>
<comment type="caution">
    <text evidence="3">The sequence shown here is derived from an EMBL/GenBank/DDBJ whole genome shotgun (WGS) entry which is preliminary data.</text>
</comment>
<evidence type="ECO:0000313" key="3">
    <source>
        <dbReference type="EMBL" id="KAF4748761.1"/>
    </source>
</evidence>
<keyword evidence="4" id="KW-1185">Reference proteome</keyword>
<proteinExistence type="predicted"/>
<feature type="signal peptide" evidence="1">
    <location>
        <begin position="1"/>
        <end position="19"/>
    </location>
</feature>